<evidence type="ECO:0000313" key="2">
    <source>
        <dbReference type="EMBL" id="KAJ4950341.1"/>
    </source>
</evidence>
<protein>
    <submittedName>
        <fullName evidence="2">Uncharacterized protein</fullName>
    </submittedName>
</protein>
<dbReference type="EMBL" id="JAMYWD010000012">
    <property type="protein sequence ID" value="KAJ4950341.1"/>
    <property type="molecule type" value="Genomic_DNA"/>
</dbReference>
<proteinExistence type="predicted"/>
<keyword evidence="3" id="KW-1185">Reference proteome</keyword>
<comment type="caution">
    <text evidence="2">The sequence shown here is derived from an EMBL/GenBank/DDBJ whole genome shotgun (WGS) entry which is preliminary data.</text>
</comment>
<evidence type="ECO:0000313" key="3">
    <source>
        <dbReference type="Proteomes" id="UP001141806"/>
    </source>
</evidence>
<feature type="coiled-coil region" evidence="1">
    <location>
        <begin position="28"/>
        <end position="55"/>
    </location>
</feature>
<evidence type="ECO:0000256" key="1">
    <source>
        <dbReference type="SAM" id="Coils"/>
    </source>
</evidence>
<sequence>MQFFYKDEQLNDPLQDLKVVLDSGNECANKMEDLIRLILNEVNELDEKIKKGKKKHLNDLDNKTRCVKIHWARDWGSFFQIHLHADMNAVFNVTFLRTSFHTLLKADVFHVFRGDDVCLGLRKDICMGACAILRTCILSMSCFIFC</sequence>
<organism evidence="2 3">
    <name type="scientific">Protea cynaroides</name>
    <dbReference type="NCBI Taxonomy" id="273540"/>
    <lineage>
        <taxon>Eukaryota</taxon>
        <taxon>Viridiplantae</taxon>
        <taxon>Streptophyta</taxon>
        <taxon>Embryophyta</taxon>
        <taxon>Tracheophyta</taxon>
        <taxon>Spermatophyta</taxon>
        <taxon>Magnoliopsida</taxon>
        <taxon>Proteales</taxon>
        <taxon>Proteaceae</taxon>
        <taxon>Protea</taxon>
    </lineage>
</organism>
<reference evidence="2" key="1">
    <citation type="journal article" date="2023" name="Plant J.">
        <title>The genome of the king protea, Protea cynaroides.</title>
        <authorList>
            <person name="Chang J."/>
            <person name="Duong T.A."/>
            <person name="Schoeman C."/>
            <person name="Ma X."/>
            <person name="Roodt D."/>
            <person name="Barker N."/>
            <person name="Li Z."/>
            <person name="Van de Peer Y."/>
            <person name="Mizrachi E."/>
        </authorList>
    </citation>
    <scope>NUCLEOTIDE SEQUENCE</scope>
    <source>
        <tissue evidence="2">Young leaves</tissue>
    </source>
</reference>
<dbReference type="Proteomes" id="UP001141806">
    <property type="component" value="Unassembled WGS sequence"/>
</dbReference>
<name>A0A9Q0JSQ9_9MAGN</name>
<dbReference type="OrthoDB" id="193674at2759"/>
<accession>A0A9Q0JSQ9</accession>
<keyword evidence="1" id="KW-0175">Coiled coil</keyword>
<gene>
    <name evidence="2" type="ORF">NE237_027173</name>
</gene>
<dbReference type="AlphaFoldDB" id="A0A9Q0JSQ9"/>